<evidence type="ECO:0000313" key="1">
    <source>
        <dbReference type="EMBL" id="CAI5439925.1"/>
    </source>
</evidence>
<organism evidence="1 2">
    <name type="scientific">Caenorhabditis angaria</name>
    <dbReference type="NCBI Taxonomy" id="860376"/>
    <lineage>
        <taxon>Eukaryota</taxon>
        <taxon>Metazoa</taxon>
        <taxon>Ecdysozoa</taxon>
        <taxon>Nematoda</taxon>
        <taxon>Chromadorea</taxon>
        <taxon>Rhabditida</taxon>
        <taxon>Rhabditina</taxon>
        <taxon>Rhabditomorpha</taxon>
        <taxon>Rhabditoidea</taxon>
        <taxon>Rhabditidae</taxon>
        <taxon>Peloderinae</taxon>
        <taxon>Caenorhabditis</taxon>
    </lineage>
</organism>
<proteinExistence type="predicted"/>
<evidence type="ECO:0000313" key="2">
    <source>
        <dbReference type="Proteomes" id="UP001152747"/>
    </source>
</evidence>
<protein>
    <recommendedName>
        <fullName evidence="3">F-box domain-containing protein</fullName>
    </recommendedName>
</protein>
<dbReference type="AlphaFoldDB" id="A0A9P1MU97"/>
<sequence length="344" mass="40065">MAGWHNLPEKLKLDIFRLLEKKDRLKFAKCSFGCLQQVLRHEKNIESLGIEKLKLFSQHEEDRIYVVRIDKFFEVKFKQIGELCEIEHRGEFFWKTIGDCENMAYGIFERVLAKNKDSLNLLTLYEVDYMIQNQSIDNFSRLETLDIITNRQDQLYSLLSKAENIKQLIVDYRADTEQLRGFTFTLSNINYLDLSSQNNEDLAFDILHRIDIPENKKFESVSIIIYEKECTIIDDPKIIDIFKKSDELKTSLILSNDQFIELATSVKSLKLNARQFDTSKIIDVIMSNGMGICEFTNVNSDILKCEDLNLNEIAPNKFTYKIDSGRGSYDISSGTLIFYPQGFQ</sequence>
<name>A0A9P1MU97_9PELO</name>
<dbReference type="Proteomes" id="UP001152747">
    <property type="component" value="Unassembled WGS sequence"/>
</dbReference>
<reference evidence="1" key="1">
    <citation type="submission" date="2022-11" db="EMBL/GenBank/DDBJ databases">
        <authorList>
            <person name="Kikuchi T."/>
        </authorList>
    </citation>
    <scope>NUCLEOTIDE SEQUENCE</scope>
    <source>
        <strain evidence="1">PS1010</strain>
    </source>
</reference>
<comment type="caution">
    <text evidence="1">The sequence shown here is derived from an EMBL/GenBank/DDBJ whole genome shotgun (WGS) entry which is preliminary data.</text>
</comment>
<accession>A0A9P1MU97</accession>
<evidence type="ECO:0008006" key="3">
    <source>
        <dbReference type="Google" id="ProtNLM"/>
    </source>
</evidence>
<dbReference type="EMBL" id="CANHGI010000001">
    <property type="protein sequence ID" value="CAI5439925.1"/>
    <property type="molecule type" value="Genomic_DNA"/>
</dbReference>
<keyword evidence="2" id="KW-1185">Reference proteome</keyword>
<gene>
    <name evidence="1" type="ORF">CAMP_LOCUS2562</name>
</gene>